<proteinExistence type="predicted"/>
<comment type="caution">
    <text evidence="2">The sequence shown here is derived from an EMBL/GenBank/DDBJ whole genome shotgun (WGS) entry which is preliminary data.</text>
</comment>
<sequence>MVSTMVWPSFFKTKIESVSTSQIYALESRRGGYAIFAFAIIMGFVNIVCGLCIGIIGSNFVL</sequence>
<evidence type="ECO:0000256" key="1">
    <source>
        <dbReference type="SAM" id="Phobius"/>
    </source>
</evidence>
<organism evidence="2">
    <name type="scientific">Solanum chilense</name>
    <name type="common">Tomato</name>
    <name type="synonym">Lycopersicon chilense</name>
    <dbReference type="NCBI Taxonomy" id="4083"/>
    <lineage>
        <taxon>Eukaryota</taxon>
        <taxon>Viridiplantae</taxon>
        <taxon>Streptophyta</taxon>
        <taxon>Embryophyta</taxon>
        <taxon>Tracheophyta</taxon>
        <taxon>Spermatophyta</taxon>
        <taxon>Magnoliopsida</taxon>
        <taxon>eudicotyledons</taxon>
        <taxon>Gunneridae</taxon>
        <taxon>Pentapetalae</taxon>
        <taxon>asterids</taxon>
        <taxon>lamiids</taxon>
        <taxon>Solanales</taxon>
        <taxon>Solanaceae</taxon>
        <taxon>Solanoideae</taxon>
        <taxon>Solaneae</taxon>
        <taxon>Solanum</taxon>
        <taxon>Solanum subgen. Lycopersicon</taxon>
    </lineage>
</organism>
<evidence type="ECO:0000313" key="2">
    <source>
        <dbReference type="EMBL" id="TMW87333.1"/>
    </source>
</evidence>
<dbReference type="AlphaFoldDB" id="A0A6N2B5R9"/>
<dbReference type="InterPro" id="IPR035921">
    <property type="entry name" value="F/V-ATP_Csub_sf"/>
</dbReference>
<name>A0A6N2B5R9_SOLCI</name>
<dbReference type="Gene3D" id="1.20.120.610">
    <property type="entry name" value="lithium bound rotor ring of v- atpase"/>
    <property type="match status" value="1"/>
</dbReference>
<feature type="non-terminal residue" evidence="2">
    <location>
        <position position="62"/>
    </location>
</feature>
<keyword evidence="1" id="KW-0812">Transmembrane</keyword>
<gene>
    <name evidence="2" type="ORF">EJD97_020093</name>
</gene>
<reference evidence="2" key="1">
    <citation type="submission" date="2019-05" db="EMBL/GenBank/DDBJ databases">
        <title>The de novo reference genome and transcriptome assemblies of the wild tomato species Solanum chilense.</title>
        <authorList>
            <person name="Stam R."/>
            <person name="Nosenko T."/>
            <person name="Hoerger A.C."/>
            <person name="Stephan W."/>
            <person name="Seidel M.A."/>
            <person name="Kuhn J.M.M."/>
            <person name="Haberer G."/>
            <person name="Tellier A."/>
        </authorList>
    </citation>
    <scope>NUCLEOTIDE SEQUENCE</scope>
    <source>
        <tissue evidence="2">Mature leaves</tissue>
    </source>
</reference>
<accession>A0A6N2B5R9</accession>
<keyword evidence="1" id="KW-0472">Membrane</keyword>
<dbReference type="EMBL" id="RXGB01005769">
    <property type="protein sequence ID" value="TMW87333.1"/>
    <property type="molecule type" value="Genomic_DNA"/>
</dbReference>
<protein>
    <submittedName>
        <fullName evidence="2">Uncharacterized protein</fullName>
    </submittedName>
</protein>
<keyword evidence="1" id="KW-1133">Transmembrane helix</keyword>
<feature type="transmembrane region" description="Helical" evidence="1">
    <location>
        <begin position="33"/>
        <end position="56"/>
    </location>
</feature>